<reference evidence="2 3" key="1">
    <citation type="submission" date="2017-06" db="EMBL/GenBank/DDBJ databases">
        <title>Comparative genomic analysis of Ambrosia Fusariam Clade fungi.</title>
        <authorList>
            <person name="Stajich J.E."/>
            <person name="Carrillo J."/>
            <person name="Kijimoto T."/>
            <person name="Eskalen A."/>
            <person name="O'Donnell K."/>
            <person name="Kasson M."/>
        </authorList>
    </citation>
    <scope>NUCLEOTIDE SEQUENCE [LARGE SCALE GENOMIC DNA]</scope>
    <source>
        <strain evidence="2 3">UCR1854</strain>
    </source>
</reference>
<feature type="region of interest" description="Disordered" evidence="1">
    <location>
        <begin position="1"/>
        <end position="28"/>
    </location>
</feature>
<gene>
    <name evidence="2" type="ORF">BHE90_017577</name>
</gene>
<accession>A0A430KX60</accession>
<protein>
    <submittedName>
        <fullName evidence="2">Uncharacterized protein</fullName>
    </submittedName>
</protein>
<evidence type="ECO:0000313" key="3">
    <source>
        <dbReference type="Proteomes" id="UP000287124"/>
    </source>
</evidence>
<evidence type="ECO:0000313" key="2">
    <source>
        <dbReference type="EMBL" id="RTE68046.1"/>
    </source>
</evidence>
<dbReference type="AlphaFoldDB" id="A0A430KX60"/>
<dbReference type="Proteomes" id="UP000287124">
    <property type="component" value="Unassembled WGS sequence"/>
</dbReference>
<name>A0A430KX60_9HYPO</name>
<proteinExistence type="predicted"/>
<feature type="compositionally biased region" description="Basic and acidic residues" evidence="1">
    <location>
        <begin position="10"/>
        <end position="28"/>
    </location>
</feature>
<comment type="caution">
    <text evidence="2">The sequence shown here is derived from an EMBL/GenBank/DDBJ whole genome shotgun (WGS) entry which is preliminary data.</text>
</comment>
<sequence>MAVTQQVDVGRLDVERGSGPDCHGDRDASVQQSGELLLLSLDSRCSLWDQRDRVLSTLVDAMGHLEPGWLVSFGATGEHVRSRRRWLDHLFERLGREFGLESFGLPAGQVEHTTMGESGYPRLYEGDFLDVLKHLSALYVAQRATGKDTLRVVATGGATVQLGMEDEFVYDEFLSLVVRCREAGEVESLRALLLAGYAKHVWERVMEGCSPTAESYWRDWSRLRQLWEAEMMCLGRLWT</sequence>
<keyword evidence="3" id="KW-1185">Reference proteome</keyword>
<evidence type="ECO:0000256" key="1">
    <source>
        <dbReference type="SAM" id="MobiDB-lite"/>
    </source>
</evidence>
<dbReference type="EMBL" id="MIKF01001257">
    <property type="protein sequence ID" value="RTE68046.1"/>
    <property type="molecule type" value="Genomic_DNA"/>
</dbReference>
<organism evidence="2 3">
    <name type="scientific">Fusarium euwallaceae</name>
    <dbReference type="NCBI Taxonomy" id="1147111"/>
    <lineage>
        <taxon>Eukaryota</taxon>
        <taxon>Fungi</taxon>
        <taxon>Dikarya</taxon>
        <taxon>Ascomycota</taxon>
        <taxon>Pezizomycotina</taxon>
        <taxon>Sordariomycetes</taxon>
        <taxon>Hypocreomycetidae</taxon>
        <taxon>Hypocreales</taxon>
        <taxon>Nectriaceae</taxon>
        <taxon>Fusarium</taxon>
        <taxon>Fusarium solani species complex</taxon>
    </lineage>
</organism>